<evidence type="ECO:0000256" key="1">
    <source>
        <dbReference type="ARBA" id="ARBA00038242"/>
    </source>
</evidence>
<dbReference type="CDD" id="cd07816">
    <property type="entry name" value="Bet_v1-like"/>
    <property type="match status" value="1"/>
</dbReference>
<dbReference type="OrthoDB" id="1072116at2759"/>
<keyword evidence="4" id="KW-1185">Reference proteome</keyword>
<dbReference type="InterPro" id="IPR023393">
    <property type="entry name" value="START-like_dom_sf"/>
</dbReference>
<organism evidence="3 4">
    <name type="scientific">Morella rubra</name>
    <name type="common">Chinese bayberry</name>
    <dbReference type="NCBI Taxonomy" id="262757"/>
    <lineage>
        <taxon>Eukaryota</taxon>
        <taxon>Viridiplantae</taxon>
        <taxon>Streptophyta</taxon>
        <taxon>Embryophyta</taxon>
        <taxon>Tracheophyta</taxon>
        <taxon>Spermatophyta</taxon>
        <taxon>Magnoliopsida</taxon>
        <taxon>eudicotyledons</taxon>
        <taxon>Gunneridae</taxon>
        <taxon>Pentapetalae</taxon>
        <taxon>rosids</taxon>
        <taxon>fabids</taxon>
        <taxon>Fagales</taxon>
        <taxon>Myricaceae</taxon>
        <taxon>Morella</taxon>
    </lineage>
</organism>
<dbReference type="InterPro" id="IPR000916">
    <property type="entry name" value="Bet_v_I/MLP"/>
</dbReference>
<dbReference type="PANTHER" id="PTHR31338">
    <property type="entry name" value="POLYKETIDE CYCLASE/DEHYDRASE AND LIPID TRANSPORT SUPERFAMILY PROTEIN"/>
    <property type="match status" value="1"/>
</dbReference>
<protein>
    <recommendedName>
        <fullName evidence="2">Bet v I/Major latex protein domain-containing protein</fullName>
    </recommendedName>
</protein>
<dbReference type="Pfam" id="PF00407">
    <property type="entry name" value="Bet_v_1"/>
    <property type="match status" value="1"/>
</dbReference>
<feature type="domain" description="Bet v I/Major latex protein" evidence="2">
    <location>
        <begin position="3"/>
        <end position="154"/>
    </location>
</feature>
<dbReference type="InterPro" id="IPR052006">
    <property type="entry name" value="MLP-like"/>
</dbReference>
<evidence type="ECO:0000259" key="2">
    <source>
        <dbReference type="SMART" id="SM01037"/>
    </source>
</evidence>
<evidence type="ECO:0000313" key="4">
    <source>
        <dbReference type="Proteomes" id="UP000516437"/>
    </source>
</evidence>
<gene>
    <name evidence="3" type="ORF">CJ030_MR7G028081</name>
</gene>
<sequence>MAGVKVKMETEVELKASADKFYSIFSSQAHQVPNATPDIIQGVEVHEGDWKTHGSVKLWKYTVETTEGNAEVFKEKVELDDANRTVSFVGVEGDVMKYYKTFKPTFQLTPKGDGCLAKLTIEYEKLRADVPPPDKYFTMMFKMTKDVDAHLVKA</sequence>
<accession>A0A6A1UZ75</accession>
<proteinExistence type="inferred from homology"/>
<evidence type="ECO:0000313" key="3">
    <source>
        <dbReference type="EMBL" id="KAB1205734.1"/>
    </source>
</evidence>
<dbReference type="SUPFAM" id="SSF55961">
    <property type="entry name" value="Bet v1-like"/>
    <property type="match status" value="1"/>
</dbReference>
<reference evidence="3 4" key="1">
    <citation type="journal article" date="2019" name="Plant Biotechnol. J.">
        <title>The red bayberry genome and genetic basis of sex determination.</title>
        <authorList>
            <person name="Jia H.M."/>
            <person name="Jia H.J."/>
            <person name="Cai Q.L."/>
            <person name="Wang Y."/>
            <person name="Zhao H.B."/>
            <person name="Yang W.F."/>
            <person name="Wang G.Y."/>
            <person name="Li Y.H."/>
            <person name="Zhan D.L."/>
            <person name="Shen Y.T."/>
            <person name="Niu Q.F."/>
            <person name="Chang L."/>
            <person name="Qiu J."/>
            <person name="Zhao L."/>
            <person name="Xie H.B."/>
            <person name="Fu W.Y."/>
            <person name="Jin J."/>
            <person name="Li X.W."/>
            <person name="Jiao Y."/>
            <person name="Zhou C.C."/>
            <person name="Tu T."/>
            <person name="Chai C.Y."/>
            <person name="Gao J.L."/>
            <person name="Fan L.J."/>
            <person name="van de Weg E."/>
            <person name="Wang J.Y."/>
            <person name="Gao Z.S."/>
        </authorList>
    </citation>
    <scope>NUCLEOTIDE SEQUENCE [LARGE SCALE GENOMIC DNA]</scope>
    <source>
        <tissue evidence="3">Leaves</tissue>
    </source>
</reference>
<dbReference type="Gene3D" id="3.30.530.20">
    <property type="match status" value="1"/>
</dbReference>
<name>A0A6A1UZ75_9ROSI</name>
<dbReference type="PANTHER" id="PTHR31338:SF20">
    <property type="entry name" value="BET V I_MAJOR LATEX PROTEIN DOMAIN-CONTAINING PROTEIN"/>
    <property type="match status" value="1"/>
</dbReference>
<dbReference type="AlphaFoldDB" id="A0A6A1UZ75"/>
<dbReference type="SMART" id="SM01037">
    <property type="entry name" value="Bet_v_1"/>
    <property type="match status" value="1"/>
</dbReference>
<dbReference type="GO" id="GO:0006952">
    <property type="term" value="P:defense response"/>
    <property type="evidence" value="ECO:0007669"/>
    <property type="project" value="InterPro"/>
</dbReference>
<comment type="similarity">
    <text evidence="1">Belongs to the MLP family.</text>
</comment>
<comment type="caution">
    <text evidence="3">The sequence shown here is derived from an EMBL/GenBank/DDBJ whole genome shotgun (WGS) entry which is preliminary data.</text>
</comment>
<dbReference type="Proteomes" id="UP000516437">
    <property type="component" value="Chromosome 7"/>
</dbReference>
<dbReference type="EMBL" id="RXIC02000025">
    <property type="protein sequence ID" value="KAB1205734.1"/>
    <property type="molecule type" value="Genomic_DNA"/>
</dbReference>